<dbReference type="AlphaFoldDB" id="A0AA49GSU6"/>
<organism evidence="2">
    <name type="scientific">Roseihalotalea indica</name>
    <dbReference type="NCBI Taxonomy" id="2867963"/>
    <lineage>
        <taxon>Bacteria</taxon>
        <taxon>Pseudomonadati</taxon>
        <taxon>Bacteroidota</taxon>
        <taxon>Cytophagia</taxon>
        <taxon>Cytophagales</taxon>
        <taxon>Catalimonadaceae</taxon>
        <taxon>Roseihalotalea</taxon>
    </lineage>
</organism>
<evidence type="ECO:0000259" key="1">
    <source>
        <dbReference type="Pfam" id="PF19573"/>
    </source>
</evidence>
<dbReference type="InterPro" id="IPR045743">
    <property type="entry name" value="DUF6089"/>
</dbReference>
<dbReference type="EMBL" id="CP120682">
    <property type="protein sequence ID" value="WKN38220.1"/>
    <property type="molecule type" value="Genomic_DNA"/>
</dbReference>
<dbReference type="Pfam" id="PF19573">
    <property type="entry name" value="DUF6089"/>
    <property type="match status" value="1"/>
</dbReference>
<sequence length="359" mass="39931">MCIIVLLICANPSDSTAQNRKRKRLYRNQNNRTTQFTGRKLRFANAKQYVTLGVSVNALNYFGDIAPKSAIVSTDISFTRPGIGISSTVRFGKSLSARAAFMWGRISSNDYQVADPDNRDDIYRYARNLQFRNNIKDLSIVAVYDIFPNPYTVTLRQSFTPYVFGGVSVFHHNPKGLVPSEAILSPNAPLTAENIPQSGEWVPLRPLKTEGQEYGSIALSIPVGVGVRFRINQVMDLEAEVNYRFLFTDYLDDISGNYVDKGTLSSELAKIMSDRSLEPVDAQSGGSREELFTRDSNLNTNLATYTGADGIEYVHLPGYGQEGAQRGSPNENDVYLTTTIRLVFMIGRSPFSSAGMRPR</sequence>
<reference evidence="2" key="2">
    <citation type="journal article" date="2024" name="Antonie Van Leeuwenhoek">
        <title>Roseihalotalea indica gen. nov., sp. nov., a halophilic Bacteroidetes from mesopelagic Southwest Indian Ocean with higher carbohydrate metabolic potential.</title>
        <authorList>
            <person name="Chen B."/>
            <person name="Zhang M."/>
            <person name="Lin D."/>
            <person name="Ye J."/>
            <person name="Tang K."/>
        </authorList>
    </citation>
    <scope>NUCLEOTIDE SEQUENCE</scope>
    <source>
        <strain evidence="2">TK19036</strain>
    </source>
</reference>
<protein>
    <submittedName>
        <fullName evidence="2">DUF6089 family protein</fullName>
    </submittedName>
</protein>
<feature type="domain" description="DUF6089" evidence="1">
    <location>
        <begin position="46"/>
        <end position="174"/>
    </location>
</feature>
<accession>A0AA49GSU6</accession>
<dbReference type="InterPro" id="IPR011250">
    <property type="entry name" value="OMP/PagP_B-barrel"/>
</dbReference>
<dbReference type="SUPFAM" id="SSF56925">
    <property type="entry name" value="OMPA-like"/>
    <property type="match status" value="1"/>
</dbReference>
<gene>
    <name evidence="2" type="ORF">K4G66_05840</name>
</gene>
<reference evidence="2" key="1">
    <citation type="journal article" date="2023" name="Comput. Struct. Biotechnol. J.">
        <title>Discovery of a novel marine Bacteroidetes with a rich repertoire of carbohydrate-active enzymes.</title>
        <authorList>
            <person name="Chen B."/>
            <person name="Liu G."/>
            <person name="Chen Q."/>
            <person name="Wang H."/>
            <person name="Liu L."/>
            <person name="Tang K."/>
        </authorList>
    </citation>
    <scope>NUCLEOTIDE SEQUENCE</scope>
    <source>
        <strain evidence="2">TK19036</strain>
    </source>
</reference>
<proteinExistence type="predicted"/>
<evidence type="ECO:0000313" key="2">
    <source>
        <dbReference type="EMBL" id="WKN38220.1"/>
    </source>
</evidence>
<name>A0AA49GSU6_9BACT</name>